<dbReference type="EMBL" id="QZFU01000045">
    <property type="protein sequence ID" value="RJO69363.1"/>
    <property type="molecule type" value="Genomic_DNA"/>
</dbReference>
<dbReference type="SUPFAM" id="SSF53901">
    <property type="entry name" value="Thiolase-like"/>
    <property type="match status" value="1"/>
</dbReference>
<evidence type="ECO:0000256" key="5">
    <source>
        <dbReference type="RuleBase" id="RU003694"/>
    </source>
</evidence>
<evidence type="ECO:0000256" key="2">
    <source>
        <dbReference type="ARBA" id="ARBA00008467"/>
    </source>
</evidence>
<keyword evidence="4" id="KW-0276">Fatty acid metabolism</keyword>
<dbReference type="Gene3D" id="3.40.47.10">
    <property type="match status" value="1"/>
</dbReference>
<protein>
    <submittedName>
        <fullName evidence="7">3-oxoacyl-ACP synthase</fullName>
    </submittedName>
</protein>
<dbReference type="Pfam" id="PF02801">
    <property type="entry name" value="Ketoacyl-synt_C"/>
    <property type="match status" value="1"/>
</dbReference>
<feature type="domain" description="Ketosynthase family 3 (KS3)" evidence="6">
    <location>
        <begin position="1"/>
        <end position="379"/>
    </location>
</feature>
<dbReference type="GO" id="GO:0004315">
    <property type="term" value="F:3-oxoacyl-[acyl-carrier-protein] synthase activity"/>
    <property type="evidence" value="ECO:0007669"/>
    <property type="project" value="InterPro"/>
</dbReference>
<dbReference type="OrthoDB" id="9808669at2"/>
<keyword evidence="4" id="KW-0443">Lipid metabolism</keyword>
<dbReference type="InterPro" id="IPR020841">
    <property type="entry name" value="PKS_Beta-ketoAc_synthase_dom"/>
</dbReference>
<organism evidence="7 8">
    <name type="scientific">Nocardia panacis</name>
    <dbReference type="NCBI Taxonomy" id="2340916"/>
    <lineage>
        <taxon>Bacteria</taxon>
        <taxon>Bacillati</taxon>
        <taxon>Actinomycetota</taxon>
        <taxon>Actinomycetes</taxon>
        <taxon>Mycobacteriales</taxon>
        <taxon>Nocardiaceae</taxon>
        <taxon>Nocardia</taxon>
    </lineage>
</organism>
<name>A0A3A4KJK0_9NOCA</name>
<evidence type="ECO:0000259" key="6">
    <source>
        <dbReference type="PROSITE" id="PS52004"/>
    </source>
</evidence>
<dbReference type="AlphaFoldDB" id="A0A3A4KJK0"/>
<keyword evidence="8" id="KW-1185">Reference proteome</keyword>
<comment type="caution">
    <text evidence="7">The sequence shown here is derived from an EMBL/GenBank/DDBJ whole genome shotgun (WGS) entry which is preliminary data.</text>
</comment>
<comment type="pathway">
    <text evidence="1">Lipid metabolism; mycolic acid biosynthesis.</text>
</comment>
<keyword evidence="4" id="KW-0444">Lipid biosynthesis</keyword>
<keyword evidence="3 5" id="KW-0808">Transferase</keyword>
<dbReference type="SMART" id="SM00825">
    <property type="entry name" value="PKS_KS"/>
    <property type="match status" value="1"/>
</dbReference>
<dbReference type="InterPro" id="IPR014030">
    <property type="entry name" value="Ketoacyl_synth_N"/>
</dbReference>
<evidence type="ECO:0000313" key="7">
    <source>
        <dbReference type="EMBL" id="RJO69363.1"/>
    </source>
</evidence>
<proteinExistence type="inferred from homology"/>
<dbReference type="Proteomes" id="UP000266677">
    <property type="component" value="Unassembled WGS sequence"/>
</dbReference>
<accession>A0A3A4KJK0</accession>
<dbReference type="GO" id="GO:0006633">
    <property type="term" value="P:fatty acid biosynthetic process"/>
    <property type="evidence" value="ECO:0007669"/>
    <property type="project" value="UniProtKB-KW"/>
</dbReference>
<dbReference type="InterPro" id="IPR014031">
    <property type="entry name" value="Ketoacyl_synth_C"/>
</dbReference>
<dbReference type="PROSITE" id="PS00606">
    <property type="entry name" value="KS3_1"/>
    <property type="match status" value="1"/>
</dbReference>
<dbReference type="PANTHER" id="PTHR11712:SF336">
    <property type="entry name" value="3-OXOACYL-[ACYL-CARRIER-PROTEIN] SYNTHASE, MITOCHONDRIAL"/>
    <property type="match status" value="1"/>
</dbReference>
<dbReference type="InterPro" id="IPR018201">
    <property type="entry name" value="Ketoacyl_synth_AS"/>
</dbReference>
<comment type="similarity">
    <text evidence="2 5">Belongs to the thiolase-like superfamily. Beta-ketoacyl-ACP synthases family.</text>
</comment>
<dbReference type="Pfam" id="PF00109">
    <property type="entry name" value="ketoacyl-synt"/>
    <property type="match status" value="1"/>
</dbReference>
<keyword evidence="4" id="KW-0275">Fatty acid biosynthesis</keyword>
<dbReference type="InterPro" id="IPR000794">
    <property type="entry name" value="Beta-ketoacyl_synthase"/>
</dbReference>
<evidence type="ECO:0000313" key="8">
    <source>
        <dbReference type="Proteomes" id="UP000266677"/>
    </source>
</evidence>
<dbReference type="PANTHER" id="PTHR11712">
    <property type="entry name" value="POLYKETIDE SYNTHASE-RELATED"/>
    <property type="match status" value="1"/>
</dbReference>
<sequence length="380" mass="40128">MTIAGIGAISGYGWGREALWQGLLSGKSAATVQPGYGAGRDENAWVALVPEGGDPAVSTSRYGRAMHDSAREAIEDALARGWRPGRTVGLVHAIVLGDVVNWREFYLRDHGHRRSRDYMRLLPSTPISVLLQEYGFHGPAINVSAACSSANVGLITARDWLERGRADDVICVATDMSATPDMVEHFVQLGAAVTDVEPLEACRPFQQGSRGFSMGEASVAFVLSREAEMPYCAVRGGAMTNDAYHVVSVDPSHEHIFDCAQLAMADAGVEPDEVAYFNAHGTGTRQCDLAERDLLTHLYGDRPHIYAVKPLAGHCQGAAAGIEVAAAALGYDRGVVPAAPIVAPSHPGLLDGPTPFEGGITAKLSLGMGGNNSMVVLGPA</sequence>
<reference evidence="7 8" key="1">
    <citation type="submission" date="2018-09" db="EMBL/GenBank/DDBJ databases">
        <title>YIM PH21274 draft genome.</title>
        <authorList>
            <person name="Miao C."/>
        </authorList>
    </citation>
    <scope>NUCLEOTIDE SEQUENCE [LARGE SCALE GENOMIC DNA]</scope>
    <source>
        <strain evidence="7 8">YIM PH 21724</strain>
    </source>
</reference>
<evidence type="ECO:0000256" key="3">
    <source>
        <dbReference type="ARBA" id="ARBA00022679"/>
    </source>
</evidence>
<evidence type="ECO:0000256" key="1">
    <source>
        <dbReference type="ARBA" id="ARBA00004796"/>
    </source>
</evidence>
<gene>
    <name evidence="7" type="ORF">D5S18_31925</name>
</gene>
<dbReference type="InterPro" id="IPR016039">
    <property type="entry name" value="Thiolase-like"/>
</dbReference>
<dbReference type="PROSITE" id="PS52004">
    <property type="entry name" value="KS3_2"/>
    <property type="match status" value="1"/>
</dbReference>
<dbReference type="UniPathway" id="UPA00915"/>
<evidence type="ECO:0000256" key="4">
    <source>
        <dbReference type="ARBA" id="ARBA00023160"/>
    </source>
</evidence>
<dbReference type="RefSeq" id="WP_120044947.1">
    <property type="nucleotide sequence ID" value="NZ_QZFU01000045.1"/>
</dbReference>